<keyword evidence="8 9" id="KW-0694">RNA-binding</keyword>
<keyword evidence="3 12" id="KW-0479">Metal-binding</keyword>
<dbReference type="InterPro" id="IPR055132">
    <property type="entry name" value="RNase_J_b_CASP"/>
</dbReference>
<comment type="cofactor">
    <cofactor evidence="12">
        <name>Ca(2+)</name>
        <dbReference type="ChEBI" id="CHEBI:29108"/>
    </cofactor>
    <text evidence="12">Binds 1 Ca(2+) cation per subunit. Seen in 1 crystal structure, it is not clear if it is physiologically important.</text>
</comment>
<dbReference type="InterPro" id="IPR011108">
    <property type="entry name" value="RMMBL"/>
</dbReference>
<dbReference type="GO" id="GO:0008270">
    <property type="term" value="F:zinc ion binding"/>
    <property type="evidence" value="ECO:0007669"/>
    <property type="project" value="InterPro"/>
</dbReference>
<keyword evidence="1 9" id="KW-0963">Cytoplasm</keyword>
<feature type="binding site" evidence="12">
    <location>
        <position position="94"/>
    </location>
    <ligand>
        <name>Zn(2+)</name>
        <dbReference type="ChEBI" id="CHEBI:29105"/>
        <label>1</label>
        <note>catalytic</note>
    </ligand>
</feature>
<feature type="binding site" evidence="12">
    <location>
        <position position="96"/>
    </location>
    <ligand>
        <name>Zn(2+)</name>
        <dbReference type="ChEBI" id="CHEBI:29105"/>
        <label>1</label>
        <note>catalytic</note>
    </ligand>
</feature>
<dbReference type="GO" id="GO:0006364">
    <property type="term" value="P:rRNA processing"/>
    <property type="evidence" value="ECO:0007669"/>
    <property type="project" value="UniProtKB-UniRule"/>
</dbReference>
<dbReference type="EC" id="3.1.-.-" evidence="9"/>
<feature type="binding site" evidence="12">
    <location>
        <position position="98"/>
    </location>
    <ligand>
        <name>Zn(2+)</name>
        <dbReference type="ChEBI" id="CHEBI:29105"/>
        <label>1</label>
        <note>catalytic</note>
    </ligand>
</feature>
<sequence>MKFSHSRGAYHSRSGNSNGSFVRFLPLGGMGNVTRNLYVYEYIDSKNPSASGAIVVDCGIGFPEEDMLGVDLVLPDISYLLENRVKVWGVLITHGHMDHIGAIPFLVPQLKAPVFATRLTCGFIKEELEDRDVKNCQVNEITYGQVLNLGSFEASFLRLSHSVPDAAGIVIKSPAGTFFHTGDFKFDWTPVMPGQTPQVSRLAQLGDQGVRMLVSDCLRIENPGYTLPERAISETFEQAMRQAKGRVLITTFSSNISRIQQALDSSKKFGRKVGFLGRSMESYTQVASKLGYLDLKKKDIVEPEALNSLRPNQQTLLVAGSQGQRFSALARIVRGEHRLVQIKKTDTVIFSSDSIPGNEASVNAVIDELVLSGARVIYFETTSPLHVSGHASREELKLMIALTRPECVVPISGSFRHMELMADLAQEMGVASQKTFVLKNGESLEITDSQITRGPLYGFKDVLMDGAVIGEVGKLILEDRKILSDDGLIVVVVLLSNASKSVKLVDIVTRGFVYEEGDKSKSLRDGLRAAINRSLEDTKADWGNYQKVDRILANSLSNHVFKKTNLRPMILPVVVRD</sequence>
<protein>
    <recommendedName>
        <fullName evidence="9">Ribonuclease J</fullName>
        <shortName evidence="9">RNase J</shortName>
        <ecNumber evidence="9">3.1.-.-</ecNumber>
    </recommendedName>
</protein>
<comment type="caution">
    <text evidence="14">The sequence shown here is derived from an EMBL/GenBank/DDBJ whole genome shotgun (WGS) entry which is preliminary data.</text>
</comment>
<comment type="subcellular location">
    <subcellularLocation>
        <location evidence="9">Cytoplasm</location>
    </subcellularLocation>
</comment>
<keyword evidence="4 9" id="KW-0255">Endonuclease</keyword>
<evidence type="ECO:0000256" key="4">
    <source>
        <dbReference type="ARBA" id="ARBA00022759"/>
    </source>
</evidence>
<dbReference type="Pfam" id="PF22505">
    <property type="entry name" value="RNase_J_b_CASP"/>
    <property type="match status" value="1"/>
</dbReference>
<dbReference type="GO" id="GO:0004521">
    <property type="term" value="F:RNA endonuclease activity"/>
    <property type="evidence" value="ECO:0007669"/>
    <property type="project" value="UniProtKB-UniRule"/>
</dbReference>
<evidence type="ECO:0000256" key="12">
    <source>
        <dbReference type="PIRSR" id="PIRSR004803-3"/>
    </source>
</evidence>
<feature type="binding site" evidence="11">
    <location>
        <begin position="253"/>
        <end position="255"/>
    </location>
    <ligand>
        <name>substrate</name>
    </ligand>
</feature>
<evidence type="ECO:0000256" key="5">
    <source>
        <dbReference type="ARBA" id="ARBA00022801"/>
    </source>
</evidence>
<dbReference type="Pfam" id="PF12706">
    <property type="entry name" value="Lactamase_B_2"/>
    <property type="match status" value="1"/>
</dbReference>
<dbReference type="PANTHER" id="PTHR43694:SF1">
    <property type="entry name" value="RIBONUCLEASE J"/>
    <property type="match status" value="1"/>
</dbReference>
<feature type="binding site" evidence="12">
    <location>
        <position position="71"/>
    </location>
    <ligand>
        <name>Ca(2+)</name>
        <dbReference type="ChEBI" id="CHEBI:29108"/>
    </ligand>
</feature>
<feature type="active site" description="Proton donor" evidence="10">
    <location>
        <position position="216"/>
    </location>
</feature>
<evidence type="ECO:0000256" key="9">
    <source>
        <dbReference type="HAMAP-Rule" id="MF_01491"/>
    </source>
</evidence>
<evidence type="ECO:0000256" key="10">
    <source>
        <dbReference type="PIRSR" id="PIRSR004803-1"/>
    </source>
</evidence>
<dbReference type="NCBIfam" id="TIGR00649">
    <property type="entry name" value="MG423"/>
    <property type="match status" value="1"/>
</dbReference>
<comment type="subunit">
    <text evidence="9">Homodimer, may be a subunit of the RNA degradosome.</text>
</comment>
<dbReference type="GO" id="GO:0003723">
    <property type="term" value="F:RNA binding"/>
    <property type="evidence" value="ECO:0007669"/>
    <property type="project" value="UniProtKB-UniRule"/>
</dbReference>
<comment type="cofactor">
    <cofactor evidence="12">
        <name>Zn(2+)</name>
        <dbReference type="ChEBI" id="CHEBI:29105"/>
    </cofactor>
    <text evidence="12">Binds 2 Zn(2+) ions per subunit. It is not clear if Zn(2+) or Mg(2+) is physiologically important.</text>
</comment>
<dbReference type="GO" id="GO:0004534">
    <property type="term" value="F:5'-3' RNA exonuclease activity"/>
    <property type="evidence" value="ECO:0007669"/>
    <property type="project" value="UniProtKB-UniRule"/>
</dbReference>
<keyword evidence="7 9" id="KW-0269">Exonuclease</keyword>
<evidence type="ECO:0000256" key="11">
    <source>
        <dbReference type="PIRSR" id="PIRSR004803-2"/>
    </source>
</evidence>
<dbReference type="EMBL" id="PEYW01000008">
    <property type="protein sequence ID" value="PIS21029.1"/>
    <property type="molecule type" value="Genomic_DNA"/>
</dbReference>
<evidence type="ECO:0000256" key="6">
    <source>
        <dbReference type="ARBA" id="ARBA00022833"/>
    </source>
</evidence>
<dbReference type="PANTHER" id="PTHR43694">
    <property type="entry name" value="RIBONUCLEASE J"/>
    <property type="match status" value="1"/>
</dbReference>
<feature type="binding site" evidence="12">
    <location>
        <position position="99"/>
    </location>
    <ligand>
        <name>Zn(2+)</name>
        <dbReference type="ChEBI" id="CHEBI:29105"/>
        <label>1</label>
        <note>catalytic</note>
    </ligand>
</feature>
<feature type="binding site" evidence="12">
    <location>
        <position position="161"/>
    </location>
    <ligand>
        <name>Zn(2+)</name>
        <dbReference type="ChEBI" id="CHEBI:29105"/>
        <label>1</label>
        <note>catalytic</note>
    </ligand>
</feature>
<proteinExistence type="inferred from homology"/>
<dbReference type="InterPro" id="IPR041636">
    <property type="entry name" value="RNase_J_C"/>
</dbReference>
<dbReference type="InterPro" id="IPR030854">
    <property type="entry name" value="RNase_J_bac"/>
</dbReference>
<evidence type="ECO:0000256" key="7">
    <source>
        <dbReference type="ARBA" id="ARBA00022839"/>
    </source>
</evidence>
<evidence type="ECO:0000256" key="3">
    <source>
        <dbReference type="ARBA" id="ARBA00022723"/>
    </source>
</evidence>
<dbReference type="InterPro" id="IPR004613">
    <property type="entry name" value="RNase_J"/>
</dbReference>
<evidence type="ECO:0000259" key="13">
    <source>
        <dbReference type="SMART" id="SM00849"/>
    </source>
</evidence>
<dbReference type="Gene3D" id="3.60.15.10">
    <property type="entry name" value="Ribonuclease Z/Hydroxyacylglutathione hydrolase-like"/>
    <property type="match status" value="1"/>
</dbReference>
<evidence type="ECO:0000256" key="8">
    <source>
        <dbReference type="ARBA" id="ARBA00022884"/>
    </source>
</evidence>
<comment type="function">
    <text evidence="9">An RNase that has 5'-3' exonuclease and possibly endonuclease activity. Involved in maturation of rRNA and in some organisms also mRNA maturation and/or decay.</text>
</comment>
<dbReference type="Pfam" id="PF07521">
    <property type="entry name" value="RMMBL"/>
    <property type="match status" value="1"/>
</dbReference>
<evidence type="ECO:0000313" key="15">
    <source>
        <dbReference type="Proteomes" id="UP000231414"/>
    </source>
</evidence>
<accession>A0A2H0XA47</accession>
<dbReference type="InterPro" id="IPR036866">
    <property type="entry name" value="RibonucZ/Hydroxyglut_hydro"/>
</dbReference>
<dbReference type="HAMAP" id="MF_01491">
    <property type="entry name" value="RNase_J_bact"/>
    <property type="match status" value="1"/>
</dbReference>
<gene>
    <name evidence="9" type="primary">rnj</name>
    <name evidence="14" type="ORF">COT52_00770</name>
</gene>
<dbReference type="Gene3D" id="3.10.20.580">
    <property type="match status" value="1"/>
</dbReference>
<feature type="domain" description="Metallo-beta-lactamase" evidence="13">
    <location>
        <begin position="34"/>
        <end position="236"/>
    </location>
</feature>
<evidence type="ECO:0000256" key="2">
    <source>
        <dbReference type="ARBA" id="ARBA00022722"/>
    </source>
</evidence>
<dbReference type="PIRSF" id="PIRSF004803">
    <property type="entry name" value="RnjA"/>
    <property type="match status" value="1"/>
</dbReference>
<name>A0A2H0XA47_UNCKA</name>
<dbReference type="Gene3D" id="3.40.50.10710">
    <property type="entry name" value="Metallo-hydrolase/oxidoreductase"/>
    <property type="match status" value="1"/>
</dbReference>
<feature type="binding site" evidence="12">
    <location>
        <position position="69"/>
    </location>
    <ligand>
        <name>Ca(2+)</name>
        <dbReference type="ChEBI" id="CHEBI:29108"/>
    </ligand>
</feature>
<dbReference type="Pfam" id="PF17770">
    <property type="entry name" value="RNase_J_C"/>
    <property type="match status" value="1"/>
</dbReference>
<keyword evidence="6 12" id="KW-0862">Zinc</keyword>
<evidence type="ECO:0000313" key="14">
    <source>
        <dbReference type="EMBL" id="PIS21029.1"/>
    </source>
</evidence>
<feature type="binding site" evidence="12">
    <location>
        <position position="183"/>
    </location>
    <ligand>
        <name>Zn(2+)</name>
        <dbReference type="ChEBI" id="CHEBI:29105"/>
        <label>1</label>
        <note>catalytic</note>
    </ligand>
</feature>
<dbReference type="InterPro" id="IPR001279">
    <property type="entry name" value="Metallo-B-lactamas"/>
</dbReference>
<reference evidence="15" key="1">
    <citation type="submission" date="2017-09" db="EMBL/GenBank/DDBJ databases">
        <title>Depth-based differentiation of microbial function through sediment-hosted aquifers and enrichment of novel symbionts in the deep terrestrial subsurface.</title>
        <authorList>
            <person name="Probst A.J."/>
            <person name="Ladd B."/>
            <person name="Jarett J.K."/>
            <person name="Geller-Mcgrath D.E."/>
            <person name="Sieber C.M.K."/>
            <person name="Emerson J.B."/>
            <person name="Anantharaman K."/>
            <person name="Thomas B.C."/>
            <person name="Malmstrom R."/>
            <person name="Stieglmeier M."/>
            <person name="Klingl A."/>
            <person name="Woyke T."/>
            <person name="Ryan C.M."/>
            <person name="Banfield J.F."/>
        </authorList>
    </citation>
    <scope>NUCLEOTIDE SEQUENCE [LARGE SCALE GENOMIC DNA]</scope>
</reference>
<dbReference type="SMART" id="SM00849">
    <property type="entry name" value="Lactamase_B"/>
    <property type="match status" value="1"/>
</dbReference>
<organism evidence="14 15">
    <name type="scientific">candidate division WWE3 bacterium CG08_land_8_20_14_0_20_43_13</name>
    <dbReference type="NCBI Taxonomy" id="1975087"/>
    <lineage>
        <taxon>Bacteria</taxon>
        <taxon>Katanobacteria</taxon>
    </lineage>
</organism>
<feature type="binding site" evidence="12">
    <location>
        <position position="465"/>
    </location>
    <ligand>
        <name>Ca(2+)</name>
        <dbReference type="ChEBI" id="CHEBI:29108"/>
    </ligand>
</feature>
<dbReference type="AlphaFoldDB" id="A0A2H0XA47"/>
<feature type="active site" description="Proton acceptor" evidence="10">
    <location>
        <position position="390"/>
    </location>
</feature>
<keyword evidence="5 9" id="KW-0378">Hydrolase</keyword>
<dbReference type="InterPro" id="IPR042173">
    <property type="entry name" value="RNase_J_2"/>
</dbReference>
<dbReference type="Proteomes" id="UP000231414">
    <property type="component" value="Unassembled WGS sequence"/>
</dbReference>
<keyword evidence="2 9" id="KW-0540">Nuclease</keyword>
<keyword evidence="12" id="KW-0106">Calcium</keyword>
<evidence type="ECO:0000256" key="1">
    <source>
        <dbReference type="ARBA" id="ARBA00022490"/>
    </source>
</evidence>
<dbReference type="SUPFAM" id="SSF56281">
    <property type="entry name" value="Metallo-hydrolase/oxidoreductase"/>
    <property type="match status" value="1"/>
</dbReference>
<comment type="similarity">
    <text evidence="9">Belongs to the metallo-beta-lactamase superfamily. RNA-metabolizing metallo-beta-lactamase-like family. Bacterial RNase J subfamily.</text>
</comment>
<keyword evidence="9" id="KW-0698">rRNA processing</keyword>
<feature type="binding site" evidence="9 11">
    <location>
        <begin position="386"/>
        <end position="390"/>
    </location>
    <ligand>
        <name>substrate</name>
    </ligand>
</feature>
<dbReference type="GO" id="GO:0005737">
    <property type="term" value="C:cytoplasm"/>
    <property type="evidence" value="ECO:0007669"/>
    <property type="project" value="UniProtKB-SubCell"/>
</dbReference>
<dbReference type="CDD" id="cd07714">
    <property type="entry name" value="RNaseJ_MBL-fold"/>
    <property type="match status" value="1"/>
</dbReference>